<dbReference type="GO" id="GO:0005524">
    <property type="term" value="F:ATP binding"/>
    <property type="evidence" value="ECO:0007669"/>
    <property type="project" value="UniProtKB-UniRule"/>
</dbReference>
<gene>
    <name evidence="7" type="ORF">PVMG_00537</name>
</gene>
<evidence type="ECO:0000256" key="4">
    <source>
        <dbReference type="PROSITE-ProRule" id="PRU10141"/>
    </source>
</evidence>
<name>A0A0J9T992_PLAVI</name>
<dbReference type="InterPro" id="IPR011009">
    <property type="entry name" value="Kinase-like_dom_sf"/>
</dbReference>
<dbReference type="PANTHER" id="PTHR24346:SF30">
    <property type="entry name" value="MATERNAL EMBRYONIC LEUCINE ZIPPER KINASE"/>
    <property type="match status" value="1"/>
</dbReference>
<sequence length="861" mass="97778">MTSNVGTNPKLPMPSGEKEHILAASLEIDKQKNTCKTYTQKRHVNYLLEIKRNNKKIEKPCPHGKEPSDEKSTLSLNRNGRTKICKVSKNEIHLKSEKQISEAHSYHEHKDTPQMLTEGRRRTACTMVHINKVKNCKVCPMGILKKDQVNGNPRGVDARASFEKSSCSRAMSTLLKNATVKRGHGKKGEQKSGIHVTHKCGTLVESKNDHLNARKNATVATAHMKGPPQDTQFQQSGRGVIPHTTCTILKSKMRRNSPKEGLTPHSKEKIKGRNEFYRKCQIGKEKKCTLLPDQVRQTEKGDTYGGHRNEEKNGTACKSATKREGCQVLSQAKVKNVKSCTLKRGEPQCGSKEGTESEFIKKIAQSNCTEEAAEDVSTNGGTPPPTNSIKRCRVRTILLNKTWLQEGAMTKLVSLEGEDSAGKLPNENNSGEEQPMGEPPHVTSTHKAEPKKQNGEEMQHTHRYKTIEVKVKKGKGLRKEYLITSQIGKGTFGKVCLGIHIHTHEIVAIKILNKKKLQRLISYEKIMKEIKIHEQMDHNHICKLYEAYEDRKYIYMILEYVSNGDLLAYVCKKKRRINEDTARRIFYQLISAVDYLHKFNVVHRDLKPENILLDDEENIKLIDFGLSTVYEKNNLLTTSCGSPFYTSPEILLGNKYHGELTDVWSLGVILFLLLNRKLPFNHTNLNVLFQEIIKGLLHFEPHISEGAKNLIRNMLNVNFQKRYSLREVKTHPWFNSYHMKKKNFTKLLQTSCHLICCNVCSYKIIILSSTQWMRLILNKIGKIYAIGVDQVCRELREKGKNSIKTSFYLLLNKTIRMVSTNSSLCSHLVLVTHMGVHPEGGNCLPFHHEEFSSPHGNAASE</sequence>
<dbReference type="Gene3D" id="1.10.510.10">
    <property type="entry name" value="Transferase(Phosphotransferase) domain 1"/>
    <property type="match status" value="1"/>
</dbReference>
<dbReference type="OrthoDB" id="193931at2759"/>
<evidence type="ECO:0000256" key="1">
    <source>
        <dbReference type="ARBA" id="ARBA00011245"/>
    </source>
</evidence>
<feature type="domain" description="Protein kinase" evidence="6">
    <location>
        <begin position="481"/>
        <end position="734"/>
    </location>
</feature>
<dbReference type="PANTHER" id="PTHR24346">
    <property type="entry name" value="MAP/MICROTUBULE AFFINITY-REGULATING KINASE"/>
    <property type="match status" value="1"/>
</dbReference>
<proteinExistence type="predicted"/>
<keyword evidence="2 4" id="KW-0547">Nucleotide-binding</keyword>
<keyword evidence="3 4" id="KW-0067">ATP-binding</keyword>
<reference evidence="7 8" key="1">
    <citation type="submission" date="2011-08" db="EMBL/GenBank/DDBJ databases">
        <title>The Genome Sequence of Plasmodium vivax Mauritania I.</title>
        <authorList>
            <consortium name="The Broad Institute Genome Sequencing Platform"/>
            <consortium name="The Broad Institute Genome Sequencing Center for Infectious Disease"/>
            <person name="Neafsey D."/>
            <person name="Carlton J."/>
            <person name="Barnwell J."/>
            <person name="Collins W."/>
            <person name="Escalante A."/>
            <person name="Mullikin J."/>
            <person name="Saul A."/>
            <person name="Guigo R."/>
            <person name="Camara F."/>
            <person name="Young S.K."/>
            <person name="Zeng Q."/>
            <person name="Gargeya S."/>
            <person name="Fitzgerald M."/>
            <person name="Haas B."/>
            <person name="Abouelleil A."/>
            <person name="Alvarado L."/>
            <person name="Arachchi H.M."/>
            <person name="Berlin A."/>
            <person name="Brown A."/>
            <person name="Chapman S.B."/>
            <person name="Chen Z."/>
            <person name="Dunbar C."/>
            <person name="Freedman E."/>
            <person name="Gearin G."/>
            <person name="Gellesch M."/>
            <person name="Goldberg J."/>
            <person name="Griggs A."/>
            <person name="Gujja S."/>
            <person name="Heiman D."/>
            <person name="Howarth C."/>
            <person name="Larson L."/>
            <person name="Lui A."/>
            <person name="MacDonald P.J.P."/>
            <person name="Montmayeur A."/>
            <person name="Murphy C."/>
            <person name="Neiman D."/>
            <person name="Pearson M."/>
            <person name="Priest M."/>
            <person name="Roberts A."/>
            <person name="Saif S."/>
            <person name="Shea T."/>
            <person name="Shenoy N."/>
            <person name="Sisk P."/>
            <person name="Stolte C."/>
            <person name="Sykes S."/>
            <person name="Wortman J."/>
            <person name="Nusbaum C."/>
            <person name="Birren B."/>
        </authorList>
    </citation>
    <scope>NUCLEOTIDE SEQUENCE [LARGE SCALE GENOMIC DNA]</scope>
    <source>
        <strain evidence="7 8">Mauritania I</strain>
    </source>
</reference>
<dbReference type="CDD" id="cd14003">
    <property type="entry name" value="STKc_AMPK-like"/>
    <property type="match status" value="1"/>
</dbReference>
<dbReference type="PROSITE" id="PS00108">
    <property type="entry name" value="PROTEIN_KINASE_ST"/>
    <property type="match status" value="1"/>
</dbReference>
<evidence type="ECO:0000256" key="3">
    <source>
        <dbReference type="ARBA" id="ARBA00022840"/>
    </source>
</evidence>
<evidence type="ECO:0000256" key="2">
    <source>
        <dbReference type="ARBA" id="ARBA00022741"/>
    </source>
</evidence>
<dbReference type="FunFam" id="1.10.510.10:FF:000571">
    <property type="entry name" value="Maternal embryonic leucine zipper kinase"/>
    <property type="match status" value="1"/>
</dbReference>
<dbReference type="SUPFAM" id="SSF56112">
    <property type="entry name" value="Protein kinase-like (PK-like)"/>
    <property type="match status" value="1"/>
</dbReference>
<dbReference type="AlphaFoldDB" id="A0A0J9T992"/>
<evidence type="ECO:0000313" key="7">
    <source>
        <dbReference type="EMBL" id="KMZ91664.1"/>
    </source>
</evidence>
<accession>A0A0J9T992</accession>
<dbReference type="GO" id="GO:0005737">
    <property type="term" value="C:cytoplasm"/>
    <property type="evidence" value="ECO:0007669"/>
    <property type="project" value="TreeGrafter"/>
</dbReference>
<dbReference type="InterPro" id="IPR000719">
    <property type="entry name" value="Prot_kinase_dom"/>
</dbReference>
<dbReference type="GO" id="GO:0004674">
    <property type="term" value="F:protein serine/threonine kinase activity"/>
    <property type="evidence" value="ECO:0007669"/>
    <property type="project" value="TreeGrafter"/>
</dbReference>
<protein>
    <submittedName>
        <fullName evidence="7">Serine/threonine-protein kinase</fullName>
    </submittedName>
</protein>
<organism evidence="7 8">
    <name type="scientific">Plasmodium vivax Mauritania I</name>
    <dbReference type="NCBI Taxonomy" id="1035515"/>
    <lineage>
        <taxon>Eukaryota</taxon>
        <taxon>Sar</taxon>
        <taxon>Alveolata</taxon>
        <taxon>Apicomplexa</taxon>
        <taxon>Aconoidasida</taxon>
        <taxon>Haemosporida</taxon>
        <taxon>Plasmodiidae</taxon>
        <taxon>Plasmodium</taxon>
        <taxon>Plasmodium (Plasmodium)</taxon>
    </lineage>
</organism>
<dbReference type="EMBL" id="KQ235088">
    <property type="protein sequence ID" value="KMZ91664.1"/>
    <property type="molecule type" value="Genomic_DNA"/>
</dbReference>
<dbReference type="InterPro" id="IPR017441">
    <property type="entry name" value="Protein_kinase_ATP_BS"/>
</dbReference>
<keyword evidence="7" id="KW-0418">Kinase</keyword>
<dbReference type="GO" id="GO:0035556">
    <property type="term" value="P:intracellular signal transduction"/>
    <property type="evidence" value="ECO:0007669"/>
    <property type="project" value="TreeGrafter"/>
</dbReference>
<evidence type="ECO:0000313" key="8">
    <source>
        <dbReference type="Proteomes" id="UP000053776"/>
    </source>
</evidence>
<dbReference type="InterPro" id="IPR008271">
    <property type="entry name" value="Ser/Thr_kinase_AS"/>
</dbReference>
<feature type="binding site" evidence="4">
    <location>
        <position position="510"/>
    </location>
    <ligand>
        <name>ATP</name>
        <dbReference type="ChEBI" id="CHEBI:30616"/>
    </ligand>
</feature>
<feature type="region of interest" description="Disordered" evidence="5">
    <location>
        <begin position="416"/>
        <end position="460"/>
    </location>
</feature>
<dbReference type="PROSITE" id="PS00107">
    <property type="entry name" value="PROTEIN_KINASE_ATP"/>
    <property type="match status" value="1"/>
</dbReference>
<feature type="compositionally biased region" description="Basic and acidic residues" evidence="5">
    <location>
        <begin position="446"/>
        <end position="460"/>
    </location>
</feature>
<dbReference type="FunFam" id="3.30.200.20:FF:000042">
    <property type="entry name" value="Aurora kinase A"/>
    <property type="match status" value="1"/>
</dbReference>
<dbReference type="Pfam" id="PF00069">
    <property type="entry name" value="Pkinase"/>
    <property type="match status" value="1"/>
</dbReference>
<dbReference type="Proteomes" id="UP000053776">
    <property type="component" value="Unassembled WGS sequence"/>
</dbReference>
<dbReference type="SMR" id="A0A0J9T992"/>
<keyword evidence="7" id="KW-0808">Transferase</keyword>
<evidence type="ECO:0000259" key="6">
    <source>
        <dbReference type="PROSITE" id="PS50011"/>
    </source>
</evidence>
<comment type="subunit">
    <text evidence="1">Monomer.</text>
</comment>
<dbReference type="SMART" id="SM00220">
    <property type="entry name" value="S_TKc"/>
    <property type="match status" value="1"/>
</dbReference>
<evidence type="ECO:0000256" key="5">
    <source>
        <dbReference type="SAM" id="MobiDB-lite"/>
    </source>
</evidence>
<dbReference type="PROSITE" id="PS50011">
    <property type="entry name" value="PROTEIN_KINASE_DOM"/>
    <property type="match status" value="1"/>
</dbReference>